<comment type="caution">
    <text evidence="1">The sequence shown here is derived from an EMBL/GenBank/DDBJ whole genome shotgun (WGS) entry which is preliminary data.</text>
</comment>
<reference evidence="1" key="1">
    <citation type="submission" date="2022-02" db="EMBL/GenBank/DDBJ databases">
        <title>Plant Genome Project.</title>
        <authorList>
            <person name="Zhang R.-G."/>
        </authorList>
    </citation>
    <scope>NUCLEOTIDE SEQUENCE</scope>
    <source>
        <strain evidence="1">AT1</strain>
    </source>
</reference>
<keyword evidence="2" id="KW-1185">Reference proteome</keyword>
<name>A0ACC0P4Z8_RHOML</name>
<proteinExistence type="predicted"/>
<gene>
    <name evidence="1" type="ORF">RHMOL_Rhmol04G0202600</name>
</gene>
<evidence type="ECO:0000313" key="1">
    <source>
        <dbReference type="EMBL" id="KAI8559797.1"/>
    </source>
</evidence>
<accession>A0ACC0P4Z8</accession>
<protein>
    <submittedName>
        <fullName evidence="1">Uncharacterized protein</fullName>
    </submittedName>
</protein>
<dbReference type="EMBL" id="CM046391">
    <property type="protein sequence ID" value="KAI8559797.1"/>
    <property type="molecule type" value="Genomic_DNA"/>
</dbReference>
<evidence type="ECO:0000313" key="2">
    <source>
        <dbReference type="Proteomes" id="UP001062846"/>
    </source>
</evidence>
<organism evidence="1 2">
    <name type="scientific">Rhododendron molle</name>
    <name type="common">Chinese azalea</name>
    <name type="synonym">Azalea mollis</name>
    <dbReference type="NCBI Taxonomy" id="49168"/>
    <lineage>
        <taxon>Eukaryota</taxon>
        <taxon>Viridiplantae</taxon>
        <taxon>Streptophyta</taxon>
        <taxon>Embryophyta</taxon>
        <taxon>Tracheophyta</taxon>
        <taxon>Spermatophyta</taxon>
        <taxon>Magnoliopsida</taxon>
        <taxon>eudicotyledons</taxon>
        <taxon>Gunneridae</taxon>
        <taxon>Pentapetalae</taxon>
        <taxon>asterids</taxon>
        <taxon>Ericales</taxon>
        <taxon>Ericaceae</taxon>
        <taxon>Ericoideae</taxon>
        <taxon>Rhodoreae</taxon>
        <taxon>Rhododendron</taxon>
    </lineage>
</organism>
<sequence length="278" mass="32573">MKVKRIWFDNWHPSGPLYKLFSNRAFANLGTSSSAKVSSVIRDGDWNWPRPGSSLIHQIQRLIPSTMQPHGDTEDEVIWSISPTDHYNTKYTWEALRHRGRKVQWAALVWFSRSVSKWSFILWLACLRRLATKERLRKWGMVIDPGCVLSSQRHETLQHLFFACSYSRSIWQVVLHRFQVQRTPDEWDNELMWAVDHCRGKSFKAFLFKLVFAAGVYHLWLERNTRVFCGQHRGADIVLASIGDNVRLRVCTWEHFPNSLENQSLCRCWNISSKVLGA</sequence>
<dbReference type="Proteomes" id="UP001062846">
    <property type="component" value="Chromosome 4"/>
</dbReference>